<keyword evidence="2" id="KW-1185">Reference proteome</keyword>
<accession>A0ACC2W0V3</accession>
<dbReference type="Proteomes" id="UP001227268">
    <property type="component" value="Unassembled WGS sequence"/>
</dbReference>
<reference evidence="1" key="1">
    <citation type="submission" date="2023-04" db="EMBL/GenBank/DDBJ databases">
        <title>Draft Genome sequencing of Naganishia species isolated from polar environments using Oxford Nanopore Technology.</title>
        <authorList>
            <person name="Leo P."/>
            <person name="Venkateswaran K."/>
        </authorList>
    </citation>
    <scope>NUCLEOTIDE SEQUENCE</scope>
    <source>
        <strain evidence="1">MNA-CCFEE 5423</strain>
    </source>
</reference>
<evidence type="ECO:0000313" key="1">
    <source>
        <dbReference type="EMBL" id="KAJ9104671.1"/>
    </source>
</evidence>
<dbReference type="EMBL" id="JASBWT010000005">
    <property type="protein sequence ID" value="KAJ9104671.1"/>
    <property type="molecule type" value="Genomic_DNA"/>
</dbReference>
<protein>
    <submittedName>
        <fullName evidence="1">Uncharacterized protein</fullName>
    </submittedName>
</protein>
<organism evidence="1 2">
    <name type="scientific">Naganishia friedmannii</name>
    <dbReference type="NCBI Taxonomy" id="89922"/>
    <lineage>
        <taxon>Eukaryota</taxon>
        <taxon>Fungi</taxon>
        <taxon>Dikarya</taxon>
        <taxon>Basidiomycota</taxon>
        <taxon>Agaricomycotina</taxon>
        <taxon>Tremellomycetes</taxon>
        <taxon>Filobasidiales</taxon>
        <taxon>Filobasidiaceae</taxon>
        <taxon>Naganishia</taxon>
    </lineage>
</organism>
<comment type="caution">
    <text evidence="1">The sequence shown here is derived from an EMBL/GenBank/DDBJ whole genome shotgun (WGS) entry which is preliminary data.</text>
</comment>
<sequence>MGSPMAIGNLVGEYSDPNRRSSSSARMAESPRREAPRGDLRGAGSGTMMTGLAAGLESPEQSMRSSRGERESHGDHHPRYASTSQRPLLDVVADSQRTRRDNSDSYSGPYANSRPNPIQGRPDNPESNLYRVNGMIYRTEVHASAQRPQQLESRTARSSVVPGTPSERFEDSMDTSHDGQDEPVESPARDYGRRSMDSVPAGRREALALNGLVSAERFSVVPHGAPKISLHRQRSSPFGTSPSRQRPTGLQLSPNNESMSLEATQRDEVLVQSPVRIMTPNRHARLSKSPPKAINHLSSPHLPRPALTLGPVDDADDDTFIGADDRKTALRKRSNAEIDNHMNGLPVLPAIETASPLKRKKVGTNGHGIGEGNGNGKTGVLSTGDLAERKPAGRGELHNRKPLATVSMPRTETTSTKPTKSPSKKQKISHPSVPAQEGVPPLVRKDLFLSAESSDAPSSDVSDPSSRKIALYRRLGKTSAAGSTVSLHATTIPVAVSLEGIESFEKRGEVVAPAERMLEETQIRQVTATVEVSEDKQPGATDPYLNSPTHSPKRKGKGKRLSDASLTPIPTSEEDEPTVQTLVMPSPARLNKNPIKTYRSPNKQKRRRSASKSGSVVAEAAVDGDESDAEDFQRNSTSAKRHGRATRKIMSPTVSPVPVQQPAKRAAASQSSSDSLSDAPAEGPEDPDEWEPPLPLLKDDPRDRDFRPAGHSQAQGSPLRKIGTRRESTSNLPGHRAKRVLARWDGSFYPGNLLGKNKKKFAGLFDDGADFKLDAEDLRQCIFHKGDSISMAKQTTPKLPISGSLEVIGTVDPDVDISEPLMPEDKLVVRASNGKEYDIAVKYCIFEDDQEDALDNREFDEDILDLICGPSSPDGDIPKKATRAGKAVIKVENPKKEFRSALRPLHRSESRSDRIKPLHNFAFVISNIHMHGSTERKALKAKIVGAGGRVMEDLFELYPRQKGDRFGSDDIALARNYHNLNGIFLLVLPPAEYKSPFLTEKYMMALALGIPCLSATFIDELLNPDETVTWHSFLLSAGVSQQLKGEVSQIVDHRTGEGPEHLVKRIYCGTVDVMRYICAMMGASLVIVAESKTRSRKATSVTPDAISEIPSDHTSTDVDYIIVSDVTPENKIDKNLASKTCNVEWVKQCLIMGKLYAPSLMHKEKLVIEVEN</sequence>
<proteinExistence type="predicted"/>
<evidence type="ECO:0000313" key="2">
    <source>
        <dbReference type="Proteomes" id="UP001227268"/>
    </source>
</evidence>
<gene>
    <name evidence="1" type="ORF">QFC21_002169</name>
</gene>
<name>A0ACC2W0V3_9TREE</name>